<name>A0A507BHY7_9PEZI</name>
<feature type="compositionally biased region" description="Polar residues" evidence="6">
    <location>
        <begin position="479"/>
        <end position="490"/>
    </location>
</feature>
<evidence type="ECO:0000256" key="1">
    <source>
        <dbReference type="ARBA" id="ARBA00004123"/>
    </source>
</evidence>
<evidence type="ECO:0000313" key="9">
    <source>
        <dbReference type="Proteomes" id="UP000319257"/>
    </source>
</evidence>
<keyword evidence="3" id="KW-0805">Transcription regulation</keyword>
<dbReference type="InParanoid" id="A0A507BHY7"/>
<dbReference type="PANTHER" id="PTHR47338">
    <property type="entry name" value="ZN(II)2CYS6 TRANSCRIPTION FACTOR (EUROFUNG)-RELATED"/>
    <property type="match status" value="1"/>
</dbReference>
<dbReference type="EMBL" id="SKBQ01000102">
    <property type="protein sequence ID" value="TPX19026.1"/>
    <property type="molecule type" value="Genomic_DNA"/>
</dbReference>
<sequence length="569" mass="63179">MSPDTTRVAGMTSMPMPTAAFEDDQYPSGTAISEAIDNFFRHVHYIPVFSFLHQASIVERHRAGDLEAPLALAIVGLTALMLGMSDDLEQLSPRYIDVAEDLIVKDRESPSVWKVQALILIIKYRAASRQFTAVFMLIAIAVRFATALRLNYEDQKMPFLAREECRRAMWSVYMIDTVLAGGYQDFTLCPEEILHIQLPSHDRNYKLDIPQTTQDLHRMTARAAEPDLGSLALVIRMMSLRQKVLQFTKRAAVSSPPGLEISIHSLQKELDGYVLQLPAAFHFTDKNARLHACATSLPAFVTVHMTLLGTHYILYRLFIKGLKEALPDAVLGQLDPDFIRSCHQHCLQGVRRMIEIFRILPTLTSQPTILDADMAVTVYQSSEMLDGVWVSQGFLSTMFFECEAVRFIRRDLAELINRGGSRPITPDPDNLGMGTGTQDQVLISPADKAPHILSRHSFIGQMHAASKNRIQTRLSTRTALSSRTGTQTRGGASGGAREPLRAHDQISSIPTPIPQNSTGITTSGYGDEDAMNSSLFPSLPDLGLLQFEGDSSIWLPNSLFDTHDGSLLQ</sequence>
<dbReference type="Pfam" id="PF04082">
    <property type="entry name" value="Fungal_trans"/>
    <property type="match status" value="1"/>
</dbReference>
<dbReference type="InterPro" id="IPR050815">
    <property type="entry name" value="TF_fung"/>
</dbReference>
<dbReference type="Proteomes" id="UP000319257">
    <property type="component" value="Unassembled WGS sequence"/>
</dbReference>
<evidence type="ECO:0000256" key="5">
    <source>
        <dbReference type="ARBA" id="ARBA00023242"/>
    </source>
</evidence>
<organism evidence="8 9">
    <name type="scientific">Thyridium curvatum</name>
    <dbReference type="NCBI Taxonomy" id="1093900"/>
    <lineage>
        <taxon>Eukaryota</taxon>
        <taxon>Fungi</taxon>
        <taxon>Dikarya</taxon>
        <taxon>Ascomycota</taxon>
        <taxon>Pezizomycotina</taxon>
        <taxon>Sordariomycetes</taxon>
        <taxon>Sordariomycetidae</taxon>
        <taxon>Thyridiales</taxon>
        <taxon>Thyridiaceae</taxon>
        <taxon>Thyridium</taxon>
    </lineage>
</organism>
<dbReference type="GO" id="GO:0008270">
    <property type="term" value="F:zinc ion binding"/>
    <property type="evidence" value="ECO:0007669"/>
    <property type="project" value="InterPro"/>
</dbReference>
<dbReference type="GeneID" id="41978717"/>
<reference evidence="8 9" key="1">
    <citation type="submission" date="2019-06" db="EMBL/GenBank/DDBJ databases">
        <title>Draft genome sequence of the filamentous fungus Phialemoniopsis curvata isolated from diesel fuel.</title>
        <authorList>
            <person name="Varaljay V.A."/>
            <person name="Lyon W.J."/>
            <person name="Crouch A.L."/>
            <person name="Drake C.E."/>
            <person name="Hollomon J.M."/>
            <person name="Nadeau L.J."/>
            <person name="Nunn H.S."/>
            <person name="Stevenson B.S."/>
            <person name="Bojanowski C.L."/>
            <person name="Crookes-Goodson W.J."/>
        </authorList>
    </citation>
    <scope>NUCLEOTIDE SEQUENCE [LARGE SCALE GENOMIC DNA]</scope>
    <source>
        <strain evidence="8 9">D216</strain>
    </source>
</reference>
<evidence type="ECO:0000256" key="2">
    <source>
        <dbReference type="ARBA" id="ARBA00022723"/>
    </source>
</evidence>
<comment type="caution">
    <text evidence="8">The sequence shown here is derived from an EMBL/GenBank/DDBJ whole genome shotgun (WGS) entry which is preliminary data.</text>
</comment>
<dbReference type="RefSeq" id="XP_031000737.1">
    <property type="nucleotide sequence ID" value="XM_031133980.1"/>
</dbReference>
<evidence type="ECO:0000256" key="6">
    <source>
        <dbReference type="SAM" id="MobiDB-lite"/>
    </source>
</evidence>
<dbReference type="GO" id="GO:0005634">
    <property type="term" value="C:nucleus"/>
    <property type="evidence" value="ECO:0007669"/>
    <property type="project" value="UniProtKB-SubCell"/>
</dbReference>
<protein>
    <recommendedName>
        <fullName evidence="7">Xylanolytic transcriptional activator regulatory domain-containing protein</fullName>
    </recommendedName>
</protein>
<evidence type="ECO:0000259" key="7">
    <source>
        <dbReference type="Pfam" id="PF04082"/>
    </source>
</evidence>
<proteinExistence type="predicted"/>
<dbReference type="GO" id="GO:0003677">
    <property type="term" value="F:DNA binding"/>
    <property type="evidence" value="ECO:0007669"/>
    <property type="project" value="InterPro"/>
</dbReference>
<evidence type="ECO:0000256" key="3">
    <source>
        <dbReference type="ARBA" id="ARBA00023015"/>
    </source>
</evidence>
<dbReference type="STRING" id="1093900.A0A507BHY7"/>
<dbReference type="InterPro" id="IPR007219">
    <property type="entry name" value="XnlR_reg_dom"/>
</dbReference>
<feature type="region of interest" description="Disordered" evidence="6">
    <location>
        <begin position="479"/>
        <end position="499"/>
    </location>
</feature>
<dbReference type="GO" id="GO:0006351">
    <property type="term" value="P:DNA-templated transcription"/>
    <property type="evidence" value="ECO:0007669"/>
    <property type="project" value="InterPro"/>
</dbReference>
<keyword evidence="2" id="KW-0479">Metal-binding</keyword>
<dbReference type="AlphaFoldDB" id="A0A507BHY7"/>
<dbReference type="OrthoDB" id="4685598at2759"/>
<keyword evidence="4" id="KW-0804">Transcription</keyword>
<dbReference type="PANTHER" id="PTHR47338:SF7">
    <property type="entry name" value="ZN(II)2CYS6 TRANSCRIPTION FACTOR (EUROFUNG)"/>
    <property type="match status" value="1"/>
</dbReference>
<keyword evidence="5" id="KW-0539">Nucleus</keyword>
<evidence type="ECO:0000313" key="8">
    <source>
        <dbReference type="EMBL" id="TPX19026.1"/>
    </source>
</evidence>
<comment type="subcellular location">
    <subcellularLocation>
        <location evidence="1">Nucleus</location>
    </subcellularLocation>
</comment>
<feature type="domain" description="Xylanolytic transcriptional activator regulatory" evidence="7">
    <location>
        <begin position="36"/>
        <end position="216"/>
    </location>
</feature>
<keyword evidence="9" id="KW-1185">Reference proteome</keyword>
<gene>
    <name evidence="8" type="ORF">E0L32_011270</name>
</gene>
<dbReference type="GO" id="GO:0000981">
    <property type="term" value="F:DNA-binding transcription factor activity, RNA polymerase II-specific"/>
    <property type="evidence" value="ECO:0007669"/>
    <property type="project" value="InterPro"/>
</dbReference>
<accession>A0A507BHY7</accession>
<evidence type="ECO:0000256" key="4">
    <source>
        <dbReference type="ARBA" id="ARBA00023163"/>
    </source>
</evidence>
<dbReference type="CDD" id="cd12148">
    <property type="entry name" value="fungal_TF_MHR"/>
    <property type="match status" value="1"/>
</dbReference>